<dbReference type="RefSeq" id="WP_150898671.1">
    <property type="nucleotide sequence ID" value="NZ_WAAU01000008.1"/>
</dbReference>
<dbReference type="Gene3D" id="3.20.20.80">
    <property type="entry name" value="Glycosidases"/>
    <property type="match status" value="1"/>
</dbReference>
<evidence type="ECO:0000313" key="7">
    <source>
        <dbReference type="EMBL" id="KAB1159452.1"/>
    </source>
</evidence>
<dbReference type="OrthoDB" id="9768786at2"/>
<evidence type="ECO:0000256" key="3">
    <source>
        <dbReference type="ARBA" id="ARBA00012556"/>
    </source>
</evidence>
<dbReference type="InterPro" id="IPR011683">
    <property type="entry name" value="Glyco_hydro_53"/>
</dbReference>
<dbReference type="GO" id="GO:0045490">
    <property type="term" value="P:pectin catabolic process"/>
    <property type="evidence" value="ECO:0007669"/>
    <property type="project" value="TreeGrafter"/>
</dbReference>
<dbReference type="EMBL" id="WAAU01000008">
    <property type="protein sequence ID" value="KAB1159452.1"/>
    <property type="molecule type" value="Genomic_DNA"/>
</dbReference>
<accession>A0A7J5APL9</accession>
<comment type="caution">
    <text evidence="7">The sequence shown here is derived from an EMBL/GenBank/DDBJ whole genome shotgun (WGS) entry which is preliminary data.</text>
</comment>
<evidence type="ECO:0000256" key="1">
    <source>
        <dbReference type="ARBA" id="ARBA00001695"/>
    </source>
</evidence>
<gene>
    <name evidence="7" type="ORF">F7018_03835</name>
</gene>
<keyword evidence="8" id="KW-1185">Reference proteome</keyword>
<sequence length="362" mass="41437">MNKGAFLNVFRILFVIVLVFTSCSKSNTINLENEDEVQEFISAVDISRFPEISSSNTKFYDSNGNSRNFLDILKQSGINTIRLRLWVNPSNVHSGFDEAQKFTKELKTKGFKIWLTLHYSDTWADPSQQKIPANWMGLNFSEMKDKVYDYTKQVIENLQPEYIQIGNEINTGFLHPMGHITDNYNQFSALMSSGIKAVRDHSKSTKIIIHFAGIENALWFYNQVKTLDYDIIGLSYYPIWHGKSLNKLASTMNQLANEHDKKILIAETAYPFTLGWNDWTNNIVGLDSHLILPDYPSSPEGQQLFIRKVKKLTNEVKNGIGFCYWGAELVAWKGTQATNASPWENQALFDFSNKVLPALEEF</sequence>
<evidence type="ECO:0000313" key="8">
    <source>
        <dbReference type="Proteomes" id="UP000467305"/>
    </source>
</evidence>
<evidence type="ECO:0000256" key="4">
    <source>
        <dbReference type="ARBA" id="ARBA00022801"/>
    </source>
</evidence>
<comment type="similarity">
    <text evidence="2 6">Belongs to the glycosyl hydrolase 53 family.</text>
</comment>
<dbReference type="EC" id="3.2.1.89" evidence="3 6"/>
<dbReference type="SUPFAM" id="SSF51445">
    <property type="entry name" value="(Trans)glycosidases"/>
    <property type="match status" value="1"/>
</dbReference>
<dbReference type="AlphaFoldDB" id="A0A7J5APL9"/>
<reference evidence="7 8" key="1">
    <citation type="submission" date="2019-09" db="EMBL/GenBank/DDBJ databases">
        <authorList>
            <person name="Cao W.R."/>
        </authorList>
    </citation>
    <scope>NUCLEOTIDE SEQUENCE [LARGE SCALE GENOMIC DNA]</scope>
    <source>
        <strain evidence="8">a4</strain>
    </source>
</reference>
<dbReference type="Pfam" id="PF07745">
    <property type="entry name" value="Glyco_hydro_53"/>
    <property type="match status" value="1"/>
</dbReference>
<keyword evidence="4 6" id="KW-0378">Hydrolase</keyword>
<keyword evidence="5 6" id="KW-0326">Glycosidase</keyword>
<organism evidence="7 8">
    <name type="scientific">Tenacibaculum aiptasiae</name>
    <dbReference type="NCBI Taxonomy" id="426481"/>
    <lineage>
        <taxon>Bacteria</taxon>
        <taxon>Pseudomonadati</taxon>
        <taxon>Bacteroidota</taxon>
        <taxon>Flavobacteriia</taxon>
        <taxon>Flavobacteriales</taxon>
        <taxon>Flavobacteriaceae</taxon>
        <taxon>Tenacibaculum</taxon>
    </lineage>
</organism>
<comment type="catalytic activity">
    <reaction evidence="1 6">
        <text>The enzyme specifically hydrolyzes (1-&gt;4)-beta-D-galactosidic linkages in type I arabinogalactans.</text>
        <dbReference type="EC" id="3.2.1.89"/>
    </reaction>
</comment>
<name>A0A7J5APL9_9FLAO</name>
<evidence type="ECO:0000256" key="5">
    <source>
        <dbReference type="ARBA" id="ARBA00023295"/>
    </source>
</evidence>
<dbReference type="PANTHER" id="PTHR34983">
    <property type="entry name" value="ARABINOGALACTAN ENDO-BETA-1,4-GALACTANASE A"/>
    <property type="match status" value="1"/>
</dbReference>
<dbReference type="PROSITE" id="PS51257">
    <property type="entry name" value="PROKAR_LIPOPROTEIN"/>
    <property type="match status" value="1"/>
</dbReference>
<proteinExistence type="inferred from homology"/>
<dbReference type="InterPro" id="IPR017853">
    <property type="entry name" value="GH"/>
</dbReference>
<evidence type="ECO:0000256" key="6">
    <source>
        <dbReference type="RuleBase" id="RU361192"/>
    </source>
</evidence>
<evidence type="ECO:0000256" key="2">
    <source>
        <dbReference type="ARBA" id="ARBA00010687"/>
    </source>
</evidence>
<dbReference type="Proteomes" id="UP000467305">
    <property type="component" value="Unassembled WGS sequence"/>
</dbReference>
<dbReference type="PANTHER" id="PTHR34983:SF1">
    <property type="entry name" value="ARABINOGALACTAN ENDO-BETA-1,4-GALACTANASE A"/>
    <property type="match status" value="1"/>
</dbReference>
<dbReference type="GO" id="GO:0031218">
    <property type="term" value="F:arabinogalactan endo-1,4-beta-galactosidase activity"/>
    <property type="evidence" value="ECO:0007669"/>
    <property type="project" value="UniProtKB-EC"/>
</dbReference>
<protein>
    <recommendedName>
        <fullName evidence="3 6">Arabinogalactan endo-beta-1,4-galactanase</fullName>
        <ecNumber evidence="3 6">3.2.1.89</ecNumber>
    </recommendedName>
</protein>
<dbReference type="GO" id="GO:0015926">
    <property type="term" value="F:glucosidase activity"/>
    <property type="evidence" value="ECO:0007669"/>
    <property type="project" value="InterPro"/>
</dbReference>